<evidence type="ECO:0000256" key="3">
    <source>
        <dbReference type="ARBA" id="ARBA00022448"/>
    </source>
</evidence>
<dbReference type="PRINTS" id="PR00161">
    <property type="entry name" value="NIHGNASECYTB"/>
</dbReference>
<dbReference type="GO" id="GO:0022904">
    <property type="term" value="P:respiratory electron transport chain"/>
    <property type="evidence" value="ECO:0007669"/>
    <property type="project" value="InterPro"/>
</dbReference>
<evidence type="ECO:0000256" key="12">
    <source>
        <dbReference type="SAM" id="Phobius"/>
    </source>
</evidence>
<evidence type="ECO:0000256" key="7">
    <source>
        <dbReference type="ARBA" id="ARBA00022723"/>
    </source>
</evidence>
<comment type="subcellular location">
    <subcellularLocation>
        <location evidence="1">Cell membrane</location>
        <topology evidence="1">Multi-pass membrane protein</topology>
    </subcellularLocation>
</comment>
<evidence type="ECO:0000256" key="10">
    <source>
        <dbReference type="ARBA" id="ARBA00023004"/>
    </source>
</evidence>
<dbReference type="GO" id="GO:0005506">
    <property type="term" value="F:iron ion binding"/>
    <property type="evidence" value="ECO:0007669"/>
    <property type="project" value="InterPro"/>
</dbReference>
<name>A0A927BGW5_9BACT</name>
<dbReference type="InterPro" id="IPR051542">
    <property type="entry name" value="Hydrogenase_cytochrome"/>
</dbReference>
<dbReference type="GO" id="GO:0005886">
    <property type="term" value="C:plasma membrane"/>
    <property type="evidence" value="ECO:0007669"/>
    <property type="project" value="UniProtKB-SubCell"/>
</dbReference>
<evidence type="ECO:0000259" key="13">
    <source>
        <dbReference type="Pfam" id="PF01292"/>
    </source>
</evidence>
<feature type="transmembrane region" description="Helical" evidence="12">
    <location>
        <begin position="84"/>
        <end position="102"/>
    </location>
</feature>
<keyword evidence="15" id="KW-1185">Reference proteome</keyword>
<evidence type="ECO:0000256" key="2">
    <source>
        <dbReference type="ARBA" id="ARBA00008622"/>
    </source>
</evidence>
<reference evidence="14" key="1">
    <citation type="submission" date="2020-09" db="EMBL/GenBank/DDBJ databases">
        <authorList>
            <person name="Kim M.K."/>
        </authorList>
    </citation>
    <scope>NUCLEOTIDE SEQUENCE</scope>
    <source>
        <strain evidence="14">BT664</strain>
    </source>
</reference>
<dbReference type="GO" id="GO:0009055">
    <property type="term" value="F:electron transfer activity"/>
    <property type="evidence" value="ECO:0007669"/>
    <property type="project" value="InterPro"/>
</dbReference>
<organism evidence="14 15">
    <name type="scientific">Hymenobacter montanus</name>
    <dbReference type="NCBI Taxonomy" id="2771359"/>
    <lineage>
        <taxon>Bacteria</taxon>
        <taxon>Pseudomonadati</taxon>
        <taxon>Bacteroidota</taxon>
        <taxon>Cytophagia</taxon>
        <taxon>Cytophagales</taxon>
        <taxon>Hymenobacteraceae</taxon>
        <taxon>Hymenobacter</taxon>
    </lineage>
</organism>
<dbReference type="PANTHER" id="PTHR30485">
    <property type="entry name" value="NI/FE-HYDROGENASE 1 B-TYPE CYTOCHROME SUBUNIT"/>
    <property type="match status" value="1"/>
</dbReference>
<keyword evidence="5" id="KW-0349">Heme</keyword>
<dbReference type="InterPro" id="IPR016174">
    <property type="entry name" value="Di-haem_cyt_TM"/>
</dbReference>
<keyword evidence="3" id="KW-0813">Transport</keyword>
<proteinExistence type="inferred from homology"/>
<accession>A0A927BGW5</accession>
<evidence type="ECO:0000313" key="14">
    <source>
        <dbReference type="EMBL" id="MBD2769829.1"/>
    </source>
</evidence>
<evidence type="ECO:0000313" key="15">
    <source>
        <dbReference type="Proteomes" id="UP000612233"/>
    </source>
</evidence>
<feature type="transmembrane region" description="Helical" evidence="12">
    <location>
        <begin position="143"/>
        <end position="163"/>
    </location>
</feature>
<evidence type="ECO:0000256" key="6">
    <source>
        <dbReference type="ARBA" id="ARBA00022692"/>
    </source>
</evidence>
<keyword evidence="8" id="KW-0249">Electron transport</keyword>
<sequence>MNPAAASTTEAPTHDYTAPLRVWHWGNTLLVSGQLLTILFLKVIVDARSAVPEFLKSLGHENVKLTVKQANAFAHIISERIWQWHIYIGLTLAAFWLLRVGLELRGPSELRFTARLREVARRYRLAPAADKGRMGKSLFIKSSYALFYLALTIIAITGLGLTWADDVPFLGELEHTLKEIHNVTMYFIIAFFAVHVVGVVWAEITTDHGLISRMVGGAARETRSF</sequence>
<dbReference type="Proteomes" id="UP000612233">
    <property type="component" value="Unassembled WGS sequence"/>
</dbReference>
<feature type="domain" description="Cytochrome b561 bacterial/Ni-hydrogenase" evidence="13">
    <location>
        <begin position="16"/>
        <end position="217"/>
    </location>
</feature>
<gene>
    <name evidence="14" type="ORF">IC235_18220</name>
</gene>
<evidence type="ECO:0000256" key="11">
    <source>
        <dbReference type="ARBA" id="ARBA00023136"/>
    </source>
</evidence>
<dbReference type="Pfam" id="PF01292">
    <property type="entry name" value="Ni_hydr_CYTB"/>
    <property type="match status" value="1"/>
</dbReference>
<feature type="transmembrane region" description="Helical" evidence="12">
    <location>
        <begin position="183"/>
        <end position="204"/>
    </location>
</feature>
<protein>
    <submittedName>
        <fullName evidence="14">Cytochrome b/b6 domain-containing protein</fullName>
    </submittedName>
</protein>
<dbReference type="RefSeq" id="WP_191006641.1">
    <property type="nucleotide sequence ID" value="NZ_JACXAD010000024.1"/>
</dbReference>
<evidence type="ECO:0000256" key="8">
    <source>
        <dbReference type="ARBA" id="ARBA00022982"/>
    </source>
</evidence>
<keyword evidence="11 12" id="KW-0472">Membrane</keyword>
<keyword evidence="4" id="KW-1003">Cell membrane</keyword>
<keyword evidence="6 12" id="KW-0812">Transmembrane</keyword>
<evidence type="ECO:0000256" key="9">
    <source>
        <dbReference type="ARBA" id="ARBA00022989"/>
    </source>
</evidence>
<dbReference type="SUPFAM" id="SSF81342">
    <property type="entry name" value="Transmembrane di-heme cytochromes"/>
    <property type="match status" value="1"/>
</dbReference>
<keyword evidence="7" id="KW-0479">Metal-binding</keyword>
<evidence type="ECO:0000256" key="1">
    <source>
        <dbReference type="ARBA" id="ARBA00004651"/>
    </source>
</evidence>
<dbReference type="AlphaFoldDB" id="A0A927BGW5"/>
<comment type="similarity">
    <text evidence="2">Belongs to the HupC/HyaC/HydC family.</text>
</comment>
<keyword evidence="10" id="KW-0408">Iron</keyword>
<dbReference type="Gene3D" id="1.20.950.20">
    <property type="entry name" value="Transmembrane di-heme cytochromes, Chain C"/>
    <property type="match status" value="1"/>
</dbReference>
<keyword evidence="9 12" id="KW-1133">Transmembrane helix</keyword>
<dbReference type="InterPro" id="IPR000516">
    <property type="entry name" value="Ni-dep_Hydgase_cyt-B"/>
</dbReference>
<dbReference type="InterPro" id="IPR011577">
    <property type="entry name" value="Cyt_b561_bac/Ni-Hgenase"/>
</dbReference>
<evidence type="ECO:0000256" key="5">
    <source>
        <dbReference type="ARBA" id="ARBA00022617"/>
    </source>
</evidence>
<dbReference type="EMBL" id="JACXAD010000024">
    <property type="protein sequence ID" value="MBD2769829.1"/>
    <property type="molecule type" value="Genomic_DNA"/>
</dbReference>
<dbReference type="PANTHER" id="PTHR30485:SF0">
    <property type="entry name" value="NI_FE-HYDROGENASE 1 B-TYPE CYTOCHROME SUBUNIT-RELATED"/>
    <property type="match status" value="1"/>
</dbReference>
<dbReference type="GO" id="GO:0020037">
    <property type="term" value="F:heme binding"/>
    <property type="evidence" value="ECO:0007669"/>
    <property type="project" value="TreeGrafter"/>
</dbReference>
<evidence type="ECO:0000256" key="4">
    <source>
        <dbReference type="ARBA" id="ARBA00022475"/>
    </source>
</evidence>
<comment type="caution">
    <text evidence="14">The sequence shown here is derived from an EMBL/GenBank/DDBJ whole genome shotgun (WGS) entry which is preliminary data.</text>
</comment>